<comment type="subcellular location">
    <subcellularLocation>
        <location evidence="1 9">Mitochondrion membrane</location>
        <topology evidence="1 9">Multi-pass membrane protein</topology>
    </subcellularLocation>
</comment>
<evidence type="ECO:0000256" key="9">
    <source>
        <dbReference type="RuleBase" id="RU362000"/>
    </source>
</evidence>
<gene>
    <name evidence="10" type="primary">SFXN2</name>
    <name evidence="10" type="synonym">sfxn2</name>
</gene>
<keyword evidence="8 9" id="KW-0472">Membrane</keyword>
<accession>A0A671X6B9</accession>
<evidence type="ECO:0000256" key="7">
    <source>
        <dbReference type="ARBA" id="ARBA00023128"/>
    </source>
</evidence>
<dbReference type="InterPro" id="IPR004686">
    <property type="entry name" value="Mtc"/>
</dbReference>
<keyword evidence="11" id="KW-1185">Reference proteome</keyword>
<dbReference type="AlphaFoldDB" id="A0A671X6B9"/>
<dbReference type="Proteomes" id="UP000472265">
    <property type="component" value="Chromosome 20"/>
</dbReference>
<keyword evidence="3" id="KW-0813">Transport</keyword>
<reference evidence="10" key="2">
    <citation type="submission" date="2025-08" db="UniProtKB">
        <authorList>
            <consortium name="Ensembl"/>
        </authorList>
    </citation>
    <scope>IDENTIFICATION</scope>
</reference>
<evidence type="ECO:0000313" key="11">
    <source>
        <dbReference type="Proteomes" id="UP000472265"/>
    </source>
</evidence>
<sequence length="377" mass="41864">MASSSFDIDAPRWDQTTFMGRLKHFFNITDCRTALLPDSRLDEAKALVESCRAGSLPPGTTEEQLHYAKKLYDSAFHPDTGDRMNLIGRMSFQVPGGMAITGCMLQFYRTVPAVVFWQWVNQSFNALVNYTNRNAASPITPKQIGVAYVTATSTALATAVGLNLYTKKAPPLVARWVPFAAVASANCVNIPMMRQQEILNGIAVTDENGNKLGQSTKAAAKGITQVVVSRITMAAPGMIILPIIMQRLEKYKFMQLHGCVQAGARAARLHQVSVWRHYTTCLLQQRPLRGPIICSTDEPEYIFGYVMCLHVLIISHNNVLLCLRHLQISAYRWGVDQSCHFLNVVLFLWVLFPCVEQIKGALCTPVEKPNDLISGTD</sequence>
<evidence type="ECO:0000256" key="6">
    <source>
        <dbReference type="ARBA" id="ARBA00022989"/>
    </source>
</evidence>
<dbReference type="GeneTree" id="ENSGT01030000234641"/>
<dbReference type="GO" id="GO:0140300">
    <property type="term" value="P:serine import into mitochondrion"/>
    <property type="evidence" value="ECO:0007669"/>
    <property type="project" value="TreeGrafter"/>
</dbReference>
<protein>
    <recommendedName>
        <fullName evidence="9">Sidoreflexin</fullName>
    </recommendedName>
</protein>
<organism evidence="10 11">
    <name type="scientific">Sparus aurata</name>
    <name type="common">Gilthead sea bream</name>
    <dbReference type="NCBI Taxonomy" id="8175"/>
    <lineage>
        <taxon>Eukaryota</taxon>
        <taxon>Metazoa</taxon>
        <taxon>Chordata</taxon>
        <taxon>Craniata</taxon>
        <taxon>Vertebrata</taxon>
        <taxon>Euteleostomi</taxon>
        <taxon>Actinopterygii</taxon>
        <taxon>Neopterygii</taxon>
        <taxon>Teleostei</taxon>
        <taxon>Neoteleostei</taxon>
        <taxon>Acanthomorphata</taxon>
        <taxon>Eupercaria</taxon>
        <taxon>Spariformes</taxon>
        <taxon>Sparidae</taxon>
        <taxon>Sparus</taxon>
    </lineage>
</organism>
<dbReference type="InParanoid" id="A0A671X6B9"/>
<evidence type="ECO:0000256" key="3">
    <source>
        <dbReference type="ARBA" id="ARBA00022448"/>
    </source>
</evidence>
<keyword evidence="7 9" id="KW-0496">Mitochondrion</keyword>
<reference evidence="10" key="3">
    <citation type="submission" date="2025-09" db="UniProtKB">
        <authorList>
            <consortium name="Ensembl"/>
        </authorList>
    </citation>
    <scope>IDENTIFICATION</scope>
</reference>
<dbReference type="GO" id="GO:0005743">
    <property type="term" value="C:mitochondrial inner membrane"/>
    <property type="evidence" value="ECO:0007669"/>
    <property type="project" value="TreeGrafter"/>
</dbReference>
<dbReference type="FunCoup" id="A0A671X6B9">
    <property type="interactions" value="360"/>
</dbReference>
<evidence type="ECO:0000313" key="10">
    <source>
        <dbReference type="Ensembl" id="ENSSAUP00010045876.1"/>
    </source>
</evidence>
<evidence type="ECO:0000256" key="2">
    <source>
        <dbReference type="ARBA" id="ARBA00005974"/>
    </source>
</evidence>
<evidence type="ECO:0000256" key="4">
    <source>
        <dbReference type="ARBA" id="ARBA00022692"/>
    </source>
</evidence>
<dbReference type="PANTHER" id="PTHR11153">
    <property type="entry name" value="SIDEROFLEXIN"/>
    <property type="match status" value="1"/>
</dbReference>
<keyword evidence="5" id="KW-0029">Amino-acid transport</keyword>
<dbReference type="GO" id="GO:0015075">
    <property type="term" value="F:monoatomic ion transmembrane transporter activity"/>
    <property type="evidence" value="ECO:0007669"/>
    <property type="project" value="InterPro"/>
</dbReference>
<keyword evidence="4 9" id="KW-0812">Transmembrane</keyword>
<dbReference type="Pfam" id="PF03820">
    <property type="entry name" value="SFXNs"/>
    <property type="match status" value="1"/>
</dbReference>
<comment type="similarity">
    <text evidence="2 9">Belongs to the sideroflexin family.</text>
</comment>
<evidence type="ECO:0000256" key="8">
    <source>
        <dbReference type="ARBA" id="ARBA00023136"/>
    </source>
</evidence>
<dbReference type="NCBIfam" id="TIGR00798">
    <property type="entry name" value="mtc"/>
    <property type="match status" value="1"/>
</dbReference>
<dbReference type="PANTHER" id="PTHR11153:SF14">
    <property type="entry name" value="SIDEROFLEXIN-2"/>
    <property type="match status" value="1"/>
</dbReference>
<reference evidence="10" key="1">
    <citation type="submission" date="2021-04" db="EMBL/GenBank/DDBJ databases">
        <authorList>
            <consortium name="Wellcome Sanger Institute Data Sharing"/>
        </authorList>
    </citation>
    <scope>NUCLEOTIDE SEQUENCE [LARGE SCALE GENOMIC DNA]</scope>
</reference>
<comment type="caution">
    <text evidence="9">Lacks conserved residue(s) required for the propagation of feature annotation.</text>
</comment>
<name>A0A671X6B9_SPAAU</name>
<keyword evidence="6 9" id="KW-1133">Transmembrane helix</keyword>
<feature type="transmembrane region" description="Helical" evidence="9">
    <location>
        <begin position="302"/>
        <end position="323"/>
    </location>
</feature>
<proteinExistence type="inferred from homology"/>
<evidence type="ECO:0000256" key="5">
    <source>
        <dbReference type="ARBA" id="ARBA00022970"/>
    </source>
</evidence>
<dbReference type="Ensembl" id="ENSSAUT00010048225.1">
    <property type="protein sequence ID" value="ENSSAUP00010045876.1"/>
    <property type="gene ID" value="ENSSAUG00010019118.1"/>
</dbReference>
<evidence type="ECO:0000256" key="1">
    <source>
        <dbReference type="ARBA" id="ARBA00004225"/>
    </source>
</evidence>